<reference evidence="4" key="1">
    <citation type="submission" date="2021-12" db="EMBL/GenBank/DDBJ databases">
        <authorList>
            <person name="King R."/>
        </authorList>
    </citation>
    <scope>NUCLEOTIDE SEQUENCE</scope>
</reference>
<feature type="region of interest" description="Disordered" evidence="2">
    <location>
        <begin position="409"/>
        <end position="475"/>
    </location>
</feature>
<evidence type="ECO:0000256" key="2">
    <source>
        <dbReference type="SAM" id="MobiDB-lite"/>
    </source>
</evidence>
<evidence type="ECO:0000259" key="3">
    <source>
        <dbReference type="PROSITE" id="PS51271"/>
    </source>
</evidence>
<feature type="compositionally biased region" description="Polar residues" evidence="2">
    <location>
        <begin position="194"/>
        <end position="210"/>
    </location>
</feature>
<feature type="compositionally biased region" description="Basic and acidic residues" evidence="2">
    <location>
        <begin position="135"/>
        <end position="161"/>
    </location>
</feature>
<dbReference type="EMBL" id="OU963866">
    <property type="protein sequence ID" value="CAH0389630.1"/>
    <property type="molecule type" value="Genomic_DNA"/>
</dbReference>
<feature type="compositionally biased region" description="Polar residues" evidence="2">
    <location>
        <begin position="462"/>
        <end position="475"/>
    </location>
</feature>
<dbReference type="InterPro" id="IPR039874">
    <property type="entry name" value="WAPL"/>
</dbReference>
<dbReference type="KEGG" id="btab:109038616"/>
<gene>
    <name evidence="4" type="ORF">BEMITA_LOCUS8440</name>
</gene>
<proteinExistence type="inferred from homology"/>
<dbReference type="AlphaFoldDB" id="A0A9P0F2V4"/>
<sequence length="1131" mass="125720">MSKTTTKSYGRGKYSNHPNTALQTSIQFDKAASAKTNKPTAAKSTGTVGKWGITSFTSIRSVNPTGSKFTVGKRDARKEAEKRQGAKNEVIPEVPPAPRPKKFFKSRNQGDSASQEKAYQSTSSYSASSARKLSPSKDRQSELIRANDEGKKENSSRRESVEQTEAMNLSSSPTKTTPERDASKPPIVLRIFKGTSQLLTEPLRNSNYESNRAAIPEGKTRSHKNSKSEFVGKAEKVEKPKAPRNLRRKHTPESSENEEHTVPKRTLRDRSKLNKVISYSDADDSEEIYMKDVSSNSNLVENQENLSINYVTNNNNDIVNKYNRTEELLNELNECATVTTPNSAAEDLKSESAQSENLEEDRRKLLEVLEGSDDEKPKDKTDAEGGIGIEAAIQSSALCPPAEVKEFLPSTSSLQPMPHGDVSMTDSGMGSSQDSDKAPNAEGGEWLSDEDVENDNDGSGAAVSTDNVSETTSQADVPFASKRSIFKSRVITGDNKKRLALYKHKWCDDKDKDSAVEKPPSTVLSNSVAEGKDEFDFGPESLTRVTTVSSADSGVGFENDSELITRIKCPKEAKGFYTVVRNVKRAHQIQESGEFQEFNDDVEYILDALKDNNPIGTRCLSAISLASKCMAPAFRMHVRAHGTVTKFFKALHDAAKDQSLGMCTATVMFVLSQDRLNMDLDRDSLELMLNLLESDTSHRNALDTCGLTDSQLRKTIARVRELCAEIQSQGHAKHLNLDNITVGHLAMETLLSLTSRRAGEWFKEELRELGGLEHIVQTIVECCRLVDDTVNAWSPPLLEKICKVDRCLRVLENVTFQNEENNAYLLQFKEGILLDTVVKLFKVCDAEIPLYPSSDITDKQSVGAILRETLLATLKVLINLTHNFSANSQGALAAGQKQGMIDNSLHVLLQIPQHIPDEEKFDCTVLALILLINLVEHNDVNRRTIIHAKAPAETESIFETKSKKMAVEALVELFYQQENLARTEEKKTDAILDGDENEKQEREKAKEKSKEENMEETIAMLLQKAGRHMEHTLIAAYVGLLLGYLTIDNDEFDQSLRRYLPENNFSTILSILKKFYDFMNLTAAATAETTRGIKATNMIIMHLTECDSRYVEAHQGLDCSLSQPSIAYSHN</sequence>
<dbReference type="InterPro" id="IPR012502">
    <property type="entry name" value="WAPL_dom"/>
</dbReference>
<feature type="compositionally biased region" description="Polar residues" evidence="2">
    <location>
        <begin position="163"/>
        <end position="176"/>
    </location>
</feature>
<feature type="region of interest" description="Disordered" evidence="2">
    <location>
        <begin position="340"/>
        <end position="361"/>
    </location>
</feature>
<evidence type="ECO:0000313" key="4">
    <source>
        <dbReference type="EMBL" id="CAH0389630.1"/>
    </source>
</evidence>
<feature type="compositionally biased region" description="Basic and acidic residues" evidence="2">
    <location>
        <begin position="72"/>
        <end position="86"/>
    </location>
</feature>
<feature type="compositionally biased region" description="Basic and acidic residues" evidence="2">
    <location>
        <begin position="226"/>
        <end position="241"/>
    </location>
</feature>
<feature type="compositionally biased region" description="Acidic residues" evidence="2">
    <location>
        <begin position="447"/>
        <end position="456"/>
    </location>
</feature>
<dbReference type="Gene3D" id="1.25.10.10">
    <property type="entry name" value="Leucine-rich Repeat Variant"/>
    <property type="match status" value="1"/>
</dbReference>
<dbReference type="InterPro" id="IPR016024">
    <property type="entry name" value="ARM-type_fold"/>
</dbReference>
<dbReference type="PANTHER" id="PTHR22100">
    <property type="entry name" value="WINGS APART-LIKE PROTEIN HOMOLOG"/>
    <property type="match status" value="1"/>
</dbReference>
<feature type="compositionally biased region" description="Low complexity" evidence="2">
    <location>
        <begin position="117"/>
        <end position="133"/>
    </location>
</feature>
<accession>A0A9P0F2V4</accession>
<dbReference type="FunFam" id="1.25.10.10:FF:000374">
    <property type="entry name" value="Protein wings apart-like"/>
    <property type="match status" value="1"/>
</dbReference>
<dbReference type="PROSITE" id="PS51271">
    <property type="entry name" value="WAPL"/>
    <property type="match status" value="1"/>
</dbReference>
<feature type="compositionally biased region" description="Basic and acidic residues" evidence="2">
    <location>
        <begin position="251"/>
        <end position="269"/>
    </location>
</feature>
<feature type="compositionally biased region" description="Polar residues" evidence="2">
    <location>
        <begin position="424"/>
        <end position="433"/>
    </location>
</feature>
<dbReference type="InterPro" id="IPR022771">
    <property type="entry name" value="WAPL_C"/>
</dbReference>
<feature type="domain" description="WAPL" evidence="3">
    <location>
        <begin position="570"/>
        <end position="1082"/>
    </location>
</feature>
<feature type="compositionally biased region" description="Polar residues" evidence="2">
    <location>
        <begin position="106"/>
        <end position="115"/>
    </location>
</feature>
<feature type="region of interest" description="Disordered" evidence="2">
    <location>
        <begin position="986"/>
        <end position="1012"/>
    </location>
</feature>
<keyword evidence="5" id="KW-1185">Reference proteome</keyword>
<evidence type="ECO:0000313" key="5">
    <source>
        <dbReference type="Proteomes" id="UP001152759"/>
    </source>
</evidence>
<dbReference type="PANTHER" id="PTHR22100:SF13">
    <property type="entry name" value="WINGS APART-LIKE PROTEIN HOMOLOG"/>
    <property type="match status" value="1"/>
</dbReference>
<dbReference type="SUPFAM" id="SSF48371">
    <property type="entry name" value="ARM repeat"/>
    <property type="match status" value="1"/>
</dbReference>
<dbReference type="InterPro" id="IPR011989">
    <property type="entry name" value="ARM-like"/>
</dbReference>
<comment type="similarity">
    <text evidence="1">Belongs to the WAPL family.</text>
</comment>
<feature type="compositionally biased region" description="Basic and acidic residues" evidence="2">
    <location>
        <begin position="997"/>
        <end position="1012"/>
    </location>
</feature>
<evidence type="ECO:0000256" key="1">
    <source>
        <dbReference type="ARBA" id="ARBA00006854"/>
    </source>
</evidence>
<name>A0A9P0F2V4_BEMTA</name>
<feature type="region of interest" description="Disordered" evidence="2">
    <location>
        <begin position="62"/>
        <end position="269"/>
    </location>
</feature>
<feature type="region of interest" description="Disordered" evidence="2">
    <location>
        <begin position="1"/>
        <end position="22"/>
    </location>
</feature>
<dbReference type="Pfam" id="PF07814">
    <property type="entry name" value="WAPL"/>
    <property type="match status" value="1"/>
</dbReference>
<organism evidence="4 5">
    <name type="scientific">Bemisia tabaci</name>
    <name type="common">Sweetpotato whitefly</name>
    <name type="synonym">Aleurodes tabaci</name>
    <dbReference type="NCBI Taxonomy" id="7038"/>
    <lineage>
        <taxon>Eukaryota</taxon>
        <taxon>Metazoa</taxon>
        <taxon>Ecdysozoa</taxon>
        <taxon>Arthropoda</taxon>
        <taxon>Hexapoda</taxon>
        <taxon>Insecta</taxon>
        <taxon>Pterygota</taxon>
        <taxon>Neoptera</taxon>
        <taxon>Paraneoptera</taxon>
        <taxon>Hemiptera</taxon>
        <taxon>Sternorrhyncha</taxon>
        <taxon>Aleyrodoidea</taxon>
        <taxon>Aleyrodidae</taxon>
        <taxon>Aleyrodinae</taxon>
        <taxon>Bemisia</taxon>
    </lineage>
</organism>
<dbReference type="Proteomes" id="UP001152759">
    <property type="component" value="Chromosome 5"/>
</dbReference>
<protein>
    <recommendedName>
        <fullName evidence="3">WAPL domain-containing protein</fullName>
    </recommendedName>
</protein>